<comment type="caution">
    <text evidence="1">The sequence shown here is derived from an EMBL/GenBank/DDBJ whole genome shotgun (WGS) entry which is preliminary data.</text>
</comment>
<proteinExistence type="predicted"/>
<accession>A0A8K0IUM4</accession>
<gene>
    <name evidence="1" type="ORF">COCNU_14G004640</name>
</gene>
<evidence type="ECO:0000313" key="1">
    <source>
        <dbReference type="EMBL" id="KAG1367996.1"/>
    </source>
</evidence>
<reference evidence="1" key="2">
    <citation type="submission" date="2019-07" db="EMBL/GenBank/DDBJ databases">
        <authorList>
            <person name="Yang Y."/>
            <person name="Bocs S."/>
            <person name="Baudouin L."/>
        </authorList>
    </citation>
    <scope>NUCLEOTIDE SEQUENCE</scope>
    <source>
        <tissue evidence="1">Spear leaf of Hainan Tall coconut</tissue>
    </source>
</reference>
<evidence type="ECO:0000313" key="2">
    <source>
        <dbReference type="Proteomes" id="UP000797356"/>
    </source>
</evidence>
<dbReference type="AlphaFoldDB" id="A0A8K0IUM4"/>
<dbReference type="Proteomes" id="UP000797356">
    <property type="component" value="Chromosome 14"/>
</dbReference>
<protein>
    <submittedName>
        <fullName evidence="1">Uncharacterized protein</fullName>
    </submittedName>
</protein>
<organism evidence="1 2">
    <name type="scientific">Cocos nucifera</name>
    <name type="common">Coconut palm</name>
    <dbReference type="NCBI Taxonomy" id="13894"/>
    <lineage>
        <taxon>Eukaryota</taxon>
        <taxon>Viridiplantae</taxon>
        <taxon>Streptophyta</taxon>
        <taxon>Embryophyta</taxon>
        <taxon>Tracheophyta</taxon>
        <taxon>Spermatophyta</taxon>
        <taxon>Magnoliopsida</taxon>
        <taxon>Liliopsida</taxon>
        <taxon>Arecaceae</taxon>
        <taxon>Arecoideae</taxon>
        <taxon>Cocoseae</taxon>
        <taxon>Attaleinae</taxon>
        <taxon>Cocos</taxon>
    </lineage>
</organism>
<sequence length="62" mass="6636">MGLEVGKVEISEGYMASMGGKGVQVIVKGAKKPLFTGMGFHNLVDNYSAAQTLELKSVDKFQ</sequence>
<name>A0A8K0IUM4_COCNU</name>
<dbReference type="EMBL" id="CM017885">
    <property type="protein sequence ID" value="KAG1367996.1"/>
    <property type="molecule type" value="Genomic_DNA"/>
</dbReference>
<keyword evidence="2" id="KW-1185">Reference proteome</keyword>
<reference evidence="1" key="1">
    <citation type="journal article" date="2017" name="Gigascience">
        <title>The genome draft of coconut (Cocos nucifera).</title>
        <authorList>
            <person name="Xiao Y."/>
            <person name="Xu P."/>
            <person name="Fan H."/>
            <person name="Baudouin L."/>
            <person name="Xia W."/>
            <person name="Bocs S."/>
            <person name="Xu J."/>
            <person name="Li Q."/>
            <person name="Guo A."/>
            <person name="Zhou L."/>
            <person name="Li J."/>
            <person name="Wu Y."/>
            <person name="Ma Z."/>
            <person name="Armero A."/>
            <person name="Issali A.E."/>
            <person name="Liu N."/>
            <person name="Peng M."/>
            <person name="Yang Y."/>
        </authorList>
    </citation>
    <scope>NUCLEOTIDE SEQUENCE</scope>
    <source>
        <tissue evidence="1">Spear leaf of Hainan Tall coconut</tissue>
    </source>
</reference>